<dbReference type="Gene3D" id="2.60.40.2220">
    <property type="match status" value="1"/>
</dbReference>
<accession>A0A6P8J3R6</accession>
<dbReference type="InterPro" id="IPR011330">
    <property type="entry name" value="Glyco_hydro/deAcase_b/a-brl"/>
</dbReference>
<dbReference type="FunCoup" id="A0A6P8J3R6">
    <property type="interactions" value="1219"/>
</dbReference>
<gene>
    <name evidence="9" type="primary">LOC116306334</name>
</gene>
<dbReference type="GO" id="GO:0004559">
    <property type="term" value="F:alpha-mannosidase activity"/>
    <property type="evidence" value="ECO:0007669"/>
    <property type="project" value="UniProtKB-EC"/>
</dbReference>
<dbReference type="SMART" id="SM00872">
    <property type="entry name" value="Alpha-mann_mid"/>
    <property type="match status" value="1"/>
</dbReference>
<dbReference type="GeneID" id="116306334"/>
<protein>
    <recommendedName>
        <fullName evidence="3">alpha-mannosidase</fullName>
        <ecNumber evidence="3">3.2.1.24</ecNumber>
    </recommendedName>
</protein>
<dbReference type="InParanoid" id="A0A6P8J3R6"/>
<dbReference type="FunFam" id="2.70.98.30:FF:000001">
    <property type="entry name" value="alpha-mannosidase 2C1 isoform X2"/>
    <property type="match status" value="1"/>
</dbReference>
<keyword evidence="4" id="KW-0479">Metal-binding</keyword>
<dbReference type="PANTHER" id="PTHR46017:SF1">
    <property type="entry name" value="ALPHA-MANNOSIDASE 2C1"/>
    <property type="match status" value="1"/>
</dbReference>
<dbReference type="FunFam" id="3.20.110.10:FF:000002">
    <property type="entry name" value="alpha-mannosidase 2C1 isoform X1"/>
    <property type="match status" value="1"/>
</dbReference>
<dbReference type="OrthoDB" id="5968052at2759"/>
<evidence type="ECO:0000313" key="9">
    <source>
        <dbReference type="RefSeq" id="XP_031572230.1"/>
    </source>
</evidence>
<dbReference type="FunFam" id="1.20.1270.50:FF:000004">
    <property type="entry name" value="alpha-mannosidase 2C1 isoform X1"/>
    <property type="match status" value="1"/>
</dbReference>
<dbReference type="RefSeq" id="XP_031572230.1">
    <property type="nucleotide sequence ID" value="XM_031716370.1"/>
</dbReference>
<reference evidence="9" key="1">
    <citation type="submission" date="2025-08" db="UniProtKB">
        <authorList>
            <consortium name="RefSeq"/>
        </authorList>
    </citation>
    <scope>IDENTIFICATION</scope>
</reference>
<dbReference type="InterPro" id="IPR011013">
    <property type="entry name" value="Gal_mutarotase_sf_dom"/>
</dbReference>
<dbReference type="Pfam" id="PF07748">
    <property type="entry name" value="Glyco_hydro_38C"/>
    <property type="match status" value="1"/>
</dbReference>
<dbReference type="GO" id="GO:0030246">
    <property type="term" value="F:carbohydrate binding"/>
    <property type="evidence" value="ECO:0007669"/>
    <property type="project" value="InterPro"/>
</dbReference>
<evidence type="ECO:0000256" key="5">
    <source>
        <dbReference type="ARBA" id="ARBA00022801"/>
    </source>
</evidence>
<keyword evidence="6" id="KW-0326">Glycosidase</keyword>
<comment type="similarity">
    <text evidence="2">Belongs to the glycosyl hydrolase 38 family.</text>
</comment>
<dbReference type="PANTHER" id="PTHR46017">
    <property type="entry name" value="ALPHA-MANNOSIDASE 2C1"/>
    <property type="match status" value="1"/>
</dbReference>
<dbReference type="InterPro" id="IPR037094">
    <property type="entry name" value="Glyco_hydro_38_cen_sf"/>
</dbReference>
<dbReference type="Pfam" id="PF22907">
    <property type="entry name" value="Ams1-like_1st"/>
    <property type="match status" value="1"/>
</dbReference>
<dbReference type="InterPro" id="IPR054723">
    <property type="entry name" value="Ams1-like_N"/>
</dbReference>
<dbReference type="GO" id="GO:0006013">
    <property type="term" value="P:mannose metabolic process"/>
    <property type="evidence" value="ECO:0007669"/>
    <property type="project" value="InterPro"/>
</dbReference>
<dbReference type="Pfam" id="PF09261">
    <property type="entry name" value="Alpha-mann_mid"/>
    <property type="match status" value="1"/>
</dbReference>
<dbReference type="GO" id="GO:0009313">
    <property type="term" value="P:oligosaccharide catabolic process"/>
    <property type="evidence" value="ECO:0007669"/>
    <property type="project" value="TreeGrafter"/>
</dbReference>
<comment type="catalytic activity">
    <reaction evidence="1">
        <text>Hydrolysis of terminal, non-reducing alpha-D-mannose residues in alpha-D-mannosides.</text>
        <dbReference type="EC" id="3.2.1.24"/>
    </reaction>
</comment>
<feature type="domain" description="Glycoside hydrolase family 38 central" evidence="7">
    <location>
        <begin position="521"/>
        <end position="602"/>
    </location>
</feature>
<dbReference type="AlphaFoldDB" id="A0A6P8J3R6"/>
<dbReference type="Gene3D" id="2.70.98.30">
    <property type="entry name" value="Golgi alpha-mannosidase II, domain 4"/>
    <property type="match status" value="1"/>
</dbReference>
<dbReference type="Gene3D" id="3.20.110.10">
    <property type="entry name" value="Glycoside hydrolase 38, N terminal domain"/>
    <property type="match status" value="1"/>
</dbReference>
<organism evidence="8 9">
    <name type="scientific">Actinia tenebrosa</name>
    <name type="common">Australian red waratah sea anemone</name>
    <dbReference type="NCBI Taxonomy" id="6105"/>
    <lineage>
        <taxon>Eukaryota</taxon>
        <taxon>Metazoa</taxon>
        <taxon>Cnidaria</taxon>
        <taxon>Anthozoa</taxon>
        <taxon>Hexacorallia</taxon>
        <taxon>Actiniaria</taxon>
        <taxon>Actiniidae</taxon>
        <taxon>Actinia</taxon>
    </lineage>
</organism>
<dbReference type="SUPFAM" id="SSF88713">
    <property type="entry name" value="Glycoside hydrolase/deacetylase"/>
    <property type="match status" value="1"/>
</dbReference>
<dbReference type="InterPro" id="IPR028995">
    <property type="entry name" value="Glyco_hydro_57/38_cen_sf"/>
</dbReference>
<keyword evidence="8" id="KW-1185">Reference proteome</keyword>
<dbReference type="EC" id="3.2.1.24" evidence="3"/>
<dbReference type="InterPro" id="IPR011682">
    <property type="entry name" value="Glyco_hydro_38_C"/>
</dbReference>
<dbReference type="InterPro" id="IPR027291">
    <property type="entry name" value="Glyco_hydro_38_N_sf"/>
</dbReference>
<evidence type="ECO:0000256" key="2">
    <source>
        <dbReference type="ARBA" id="ARBA00009792"/>
    </source>
</evidence>
<evidence type="ECO:0000313" key="8">
    <source>
        <dbReference type="Proteomes" id="UP000515163"/>
    </source>
</evidence>
<dbReference type="InterPro" id="IPR041147">
    <property type="entry name" value="GH38_C"/>
</dbReference>
<dbReference type="Gene3D" id="1.20.1270.50">
    <property type="entry name" value="Glycoside hydrolase family 38, central domain"/>
    <property type="match status" value="1"/>
</dbReference>
<dbReference type="KEGG" id="aten:116306334"/>
<evidence type="ECO:0000256" key="3">
    <source>
        <dbReference type="ARBA" id="ARBA00012752"/>
    </source>
</evidence>
<sequence length="1062" mass="119955">MVDAHVARKHWRCTLERAEKFISNQFFSDINLYSRLYPKSLPVTSITHYAAPGRITYEEAVKGEYSPAKVGESFGPTWSTHWFKVIIDIPEEWTGERVHFRWNSESEAMVWQNGKPIQGLTGADGHQQRTDFLLSYKATGNESYTLYIEMAANEMFGAGKDGLINAPDPSRTYSLSMAEIAVFDTDCYDLLTDLTVIIDLAKHLPEGSSRSFEALYTANKIVNACDTSNRSTFGKVHKEIAASFFAQKNGESQHKVYAIGNCHIDCAWLWPVAETIRKCGRSFATAVRLMEKYPDFKFACSQMQQLEWVKIHYPSLFEELKHFASKGQFIPVGGTWVEMDGNIPSGEAFIRHFLIGQKFAKEEFGKECEVFWLPDTFGYSAQLPQIIRGTGIKYFLTQKLSWSLINKFPFNTFFWQGIDGSKCLTHFPPADTYESRADAGDVLKTAHKLKDKGKVHGSILLYGHGDGGGGPSEEMLDMLKRMEDVDGCPRVSLSTPEDFFTAVDKQDSNKLCTWVGELYLELHQGTFTTQAKIKAENRRGEFLLHDAEFMCTLAWALGGHRPDLYPTEKFLQIWKPFLLNQFHDILPGSCIPEAVTDALQAYEEVHAAATKIFDTASNNVISKLAPNTTDCTLKPVIFNTLCFDRQEVIPVPQELIKNLSKEEQISIETQKTNDGQTLAMVSVPCMGINTVNCTPKTEFQPVVVQEDQESGHVTIQNEHFNVIFDSCGRVVSFIHKQSERQAVSSGCHANQFVLFDDIPLYWDAWDVMPYYLEKRISLSECTKPNGTLKVVEKGPLRATLEFSLAISSSSSLKQVIIVDSCLPYIKFDTKVDWHENRKFLKVEFPVDVHSMNATYEIQFGHLQRPTHCNTSWDWAQYEVCGQRWADLSEHGWGVSLMTDSKYGYSTYGNTMFISLLRSPKAPDDQADMGNHEFSYALFPHSGTFQDAGLIRHAYCFNESLHVRGCVVGSGFKTESFFRVDNPAVVLETVKKAEKNPSAFILRLYESFGGKAKTRLTTSLPLKHVQRCNLLEVPEDDAKITWYDGGIQLTVGPFQIITLICSM</sequence>
<evidence type="ECO:0000256" key="6">
    <source>
        <dbReference type="ARBA" id="ARBA00023295"/>
    </source>
</evidence>
<dbReference type="GO" id="GO:0046872">
    <property type="term" value="F:metal ion binding"/>
    <property type="evidence" value="ECO:0007669"/>
    <property type="project" value="UniProtKB-KW"/>
</dbReference>
<keyword evidence="5" id="KW-0378">Hydrolase</keyword>
<name>A0A6P8J3R6_ACTTE</name>
<dbReference type="Pfam" id="PF17677">
    <property type="entry name" value="Glyco_hydro38C2"/>
    <property type="match status" value="1"/>
</dbReference>
<dbReference type="Pfam" id="PF01074">
    <property type="entry name" value="Glyco_hydro_38N"/>
    <property type="match status" value="1"/>
</dbReference>
<dbReference type="SUPFAM" id="SSF88688">
    <property type="entry name" value="Families 57/38 glycoside transferase middle domain"/>
    <property type="match status" value="1"/>
</dbReference>
<evidence type="ECO:0000256" key="1">
    <source>
        <dbReference type="ARBA" id="ARBA00000365"/>
    </source>
</evidence>
<evidence type="ECO:0000259" key="7">
    <source>
        <dbReference type="SMART" id="SM00872"/>
    </source>
</evidence>
<dbReference type="SUPFAM" id="SSF74650">
    <property type="entry name" value="Galactose mutarotase-like"/>
    <property type="match status" value="1"/>
</dbReference>
<dbReference type="Proteomes" id="UP000515163">
    <property type="component" value="Unplaced"/>
</dbReference>
<proteinExistence type="inferred from homology"/>
<evidence type="ECO:0000256" key="4">
    <source>
        <dbReference type="ARBA" id="ARBA00022723"/>
    </source>
</evidence>
<dbReference type="InterPro" id="IPR000602">
    <property type="entry name" value="Glyco_hydro_38_N"/>
</dbReference>
<dbReference type="InterPro" id="IPR015341">
    <property type="entry name" value="Glyco_hydro_38_cen"/>
</dbReference>